<evidence type="ECO:0000256" key="11">
    <source>
        <dbReference type="RuleBase" id="RU362091"/>
    </source>
</evidence>
<keyword evidence="9 12" id="KW-0472">Membrane</keyword>
<dbReference type="InterPro" id="IPR038377">
    <property type="entry name" value="Na/Glc_symporter_sf"/>
</dbReference>
<dbReference type="Pfam" id="PF00474">
    <property type="entry name" value="SSF"/>
    <property type="match status" value="1"/>
</dbReference>
<keyword evidence="14" id="KW-1185">Reference proteome</keyword>
<dbReference type="RefSeq" id="WP_284390513.1">
    <property type="nucleotide sequence ID" value="NZ_BSNK01000002.1"/>
</dbReference>
<feature type="transmembrane region" description="Helical" evidence="12">
    <location>
        <begin position="399"/>
        <end position="419"/>
    </location>
</feature>
<keyword evidence="8" id="KW-0406">Ion transport</keyword>
<feature type="transmembrane region" description="Helical" evidence="12">
    <location>
        <begin position="6"/>
        <end position="26"/>
    </location>
</feature>
<dbReference type="InterPro" id="IPR001734">
    <property type="entry name" value="Na/solute_symporter"/>
</dbReference>
<evidence type="ECO:0000256" key="10">
    <source>
        <dbReference type="ARBA" id="ARBA00023201"/>
    </source>
</evidence>
<keyword evidence="3" id="KW-0813">Transport</keyword>
<organism evidence="13 14">
    <name type="scientific">Algimonas ampicilliniresistens</name>
    <dbReference type="NCBI Taxonomy" id="1298735"/>
    <lineage>
        <taxon>Bacteria</taxon>
        <taxon>Pseudomonadati</taxon>
        <taxon>Pseudomonadota</taxon>
        <taxon>Alphaproteobacteria</taxon>
        <taxon>Maricaulales</taxon>
        <taxon>Robiginitomaculaceae</taxon>
        <taxon>Algimonas</taxon>
    </lineage>
</organism>
<feature type="transmembrane region" description="Helical" evidence="12">
    <location>
        <begin position="283"/>
        <end position="308"/>
    </location>
</feature>
<dbReference type="PROSITE" id="PS50283">
    <property type="entry name" value="NA_SOLUT_SYMP_3"/>
    <property type="match status" value="1"/>
</dbReference>
<evidence type="ECO:0000256" key="9">
    <source>
        <dbReference type="ARBA" id="ARBA00023136"/>
    </source>
</evidence>
<dbReference type="PANTHER" id="PTHR42985">
    <property type="entry name" value="SODIUM-COUPLED MONOCARBOXYLATE TRANSPORTER"/>
    <property type="match status" value="1"/>
</dbReference>
<dbReference type="InterPro" id="IPR051163">
    <property type="entry name" value="Sodium:Solute_Symporter_SSF"/>
</dbReference>
<evidence type="ECO:0000256" key="6">
    <source>
        <dbReference type="ARBA" id="ARBA00022989"/>
    </source>
</evidence>
<reference evidence="13" key="1">
    <citation type="journal article" date="2014" name="Int. J. Syst. Evol. Microbiol.">
        <title>Complete genome of a new Firmicutes species belonging to the dominant human colonic microbiota ('Ruminococcus bicirculans') reveals two chromosomes and a selective capacity to utilize plant glucans.</title>
        <authorList>
            <consortium name="NISC Comparative Sequencing Program"/>
            <person name="Wegmann U."/>
            <person name="Louis P."/>
            <person name="Goesmann A."/>
            <person name="Henrissat B."/>
            <person name="Duncan S.H."/>
            <person name="Flint H.J."/>
        </authorList>
    </citation>
    <scope>NUCLEOTIDE SEQUENCE</scope>
    <source>
        <strain evidence="13">NBRC 108219</strain>
    </source>
</reference>
<sequence>MAESFMLFDWVVIAAYVVLLGAMGWVLSRRKSANSRDYFLGGNTMPFWVVAVSVLATSQSAATFLGGPDQGYRGDFTYLSTNIGTIIAALFVARILIPKFYENKVTTVYELLAIRFSPQAMRAAGGMYLIGRIFASGSRLFLAAIAVSMILFSNIDANNIIISAFLMMALGFLITFLGGINSVIWSDLIQFLIYTAAAVAVLYILRSAIPADMGQILEGLKNAPDGQNKLVLFDFSFDFSRPFAMISVVTGLTLLGIASFGMDQDMTQRVLTCKSAKDGGRALLISAVVAIPVIWVFISIGQLLHVFYERPDLMGADVLSAENREFSGEKITIFMHYILNELPAGMRGLVTVGVVAAAISTINSGLNSMSSVIVEDFYRPWKESKGATTDKQFVRAGQVFMGVVGIALFLMAVLCFYWQQYSDMPLLDFALSVMVFSYSGLLGVYFTVLFTRRGSTLSVILALAAGFLITLLQQPYIVDSLGLPEAWKGLAFTWKLCIGTAVAFLVCVSGNKNTLAERALA</sequence>
<comment type="caution">
    <text evidence="13">The sequence shown here is derived from an EMBL/GenBank/DDBJ whole genome shotgun (WGS) entry which is preliminary data.</text>
</comment>
<evidence type="ECO:0000313" key="14">
    <source>
        <dbReference type="Proteomes" id="UP001161391"/>
    </source>
</evidence>
<feature type="transmembrane region" description="Helical" evidence="12">
    <location>
        <begin position="129"/>
        <end position="154"/>
    </location>
</feature>
<evidence type="ECO:0000313" key="13">
    <source>
        <dbReference type="EMBL" id="GLQ24273.1"/>
    </source>
</evidence>
<keyword evidence="5 12" id="KW-0812">Transmembrane</keyword>
<keyword evidence="10" id="KW-0739">Sodium transport</keyword>
<keyword evidence="7" id="KW-0915">Sodium</keyword>
<keyword evidence="6 12" id="KW-1133">Transmembrane helix</keyword>
<dbReference type="PANTHER" id="PTHR42985:SF47">
    <property type="entry name" value="INTEGRAL MEMBRANE TRANSPORT PROTEIN"/>
    <property type="match status" value="1"/>
</dbReference>
<evidence type="ECO:0000256" key="12">
    <source>
        <dbReference type="SAM" id="Phobius"/>
    </source>
</evidence>
<gene>
    <name evidence="13" type="ORF">GCM10007853_21470</name>
</gene>
<feature type="transmembrane region" description="Helical" evidence="12">
    <location>
        <begin position="243"/>
        <end position="262"/>
    </location>
</feature>
<reference evidence="13" key="2">
    <citation type="submission" date="2023-01" db="EMBL/GenBank/DDBJ databases">
        <title>Draft genome sequence of Algimonas ampicilliniresistens strain NBRC 108219.</title>
        <authorList>
            <person name="Sun Q."/>
            <person name="Mori K."/>
        </authorList>
    </citation>
    <scope>NUCLEOTIDE SEQUENCE</scope>
    <source>
        <strain evidence="13">NBRC 108219</strain>
    </source>
</reference>
<comment type="similarity">
    <text evidence="2 11">Belongs to the sodium:solute symporter (SSF) (TC 2.A.21) family.</text>
</comment>
<proteinExistence type="inferred from homology"/>
<feature type="transmembrane region" description="Helical" evidence="12">
    <location>
        <begin position="160"/>
        <end position="184"/>
    </location>
</feature>
<evidence type="ECO:0000256" key="5">
    <source>
        <dbReference type="ARBA" id="ARBA00022692"/>
    </source>
</evidence>
<evidence type="ECO:0000256" key="4">
    <source>
        <dbReference type="ARBA" id="ARBA00022475"/>
    </source>
</evidence>
<feature type="transmembrane region" description="Helical" evidence="12">
    <location>
        <begin position="431"/>
        <end position="450"/>
    </location>
</feature>
<feature type="transmembrane region" description="Helical" evidence="12">
    <location>
        <begin position="38"/>
        <end position="56"/>
    </location>
</feature>
<evidence type="ECO:0000256" key="3">
    <source>
        <dbReference type="ARBA" id="ARBA00022448"/>
    </source>
</evidence>
<evidence type="ECO:0000256" key="1">
    <source>
        <dbReference type="ARBA" id="ARBA00004651"/>
    </source>
</evidence>
<evidence type="ECO:0000256" key="8">
    <source>
        <dbReference type="ARBA" id="ARBA00023065"/>
    </source>
</evidence>
<feature type="transmembrane region" description="Helical" evidence="12">
    <location>
        <begin position="76"/>
        <end position="97"/>
    </location>
</feature>
<feature type="transmembrane region" description="Helical" evidence="12">
    <location>
        <begin position="344"/>
        <end position="362"/>
    </location>
</feature>
<comment type="subcellular location">
    <subcellularLocation>
        <location evidence="1">Cell membrane</location>
        <topology evidence="1">Multi-pass membrane protein</topology>
    </subcellularLocation>
</comment>
<accession>A0ABQ5V9X2</accession>
<protein>
    <submittedName>
        <fullName evidence="13">Sodium:solute symporter</fullName>
    </submittedName>
</protein>
<dbReference type="Gene3D" id="1.20.1730.10">
    <property type="entry name" value="Sodium/glucose cotransporter"/>
    <property type="match status" value="1"/>
</dbReference>
<keyword evidence="4" id="KW-1003">Cell membrane</keyword>
<dbReference type="Proteomes" id="UP001161391">
    <property type="component" value="Unassembled WGS sequence"/>
</dbReference>
<evidence type="ECO:0000256" key="7">
    <source>
        <dbReference type="ARBA" id="ARBA00023053"/>
    </source>
</evidence>
<dbReference type="EMBL" id="BSNK01000002">
    <property type="protein sequence ID" value="GLQ24273.1"/>
    <property type="molecule type" value="Genomic_DNA"/>
</dbReference>
<feature type="transmembrane region" description="Helical" evidence="12">
    <location>
        <begin position="489"/>
        <end position="508"/>
    </location>
</feature>
<feature type="transmembrane region" description="Helical" evidence="12">
    <location>
        <begin position="191"/>
        <end position="209"/>
    </location>
</feature>
<name>A0ABQ5V9X2_9PROT</name>
<evidence type="ECO:0000256" key="2">
    <source>
        <dbReference type="ARBA" id="ARBA00006434"/>
    </source>
</evidence>
<feature type="transmembrane region" description="Helical" evidence="12">
    <location>
        <begin position="457"/>
        <end position="477"/>
    </location>
</feature>
<dbReference type="CDD" id="cd11493">
    <property type="entry name" value="SLC5sbd_NIS-like_u1"/>
    <property type="match status" value="1"/>
</dbReference>